<dbReference type="EMBL" id="AFNH02000107">
    <property type="protein sequence ID" value="EZG83570.1"/>
    <property type="molecule type" value="Genomic_DNA"/>
</dbReference>
<dbReference type="RefSeq" id="XP_011128931.1">
    <property type="nucleotide sequence ID" value="XM_011130629.1"/>
</dbReference>
<evidence type="ECO:0000313" key="1">
    <source>
        <dbReference type="EMBL" id="EZG83570.1"/>
    </source>
</evidence>
<gene>
    <name evidence="1" type="ORF">GNI_014600</name>
</gene>
<keyword evidence="2" id="KW-1185">Reference proteome</keyword>
<accession>A0A023BCC5</accession>
<comment type="caution">
    <text evidence="1">The sequence shown here is derived from an EMBL/GenBank/DDBJ whole genome shotgun (WGS) entry which is preliminary data.</text>
</comment>
<dbReference type="Proteomes" id="UP000019763">
    <property type="component" value="Unassembled WGS sequence"/>
</dbReference>
<name>A0A023BCC5_GRENI</name>
<reference evidence="1" key="1">
    <citation type="submission" date="2013-12" db="EMBL/GenBank/DDBJ databases">
        <authorList>
            <person name="Omoto C.K."/>
            <person name="Sibley D."/>
            <person name="Venepally P."/>
            <person name="Hadjithomas M."/>
            <person name="Karamycheva S."/>
            <person name="Brunk B."/>
            <person name="Roos D."/>
            <person name="Caler E."/>
            <person name="Lorenzi H."/>
        </authorList>
    </citation>
    <scope>NUCLEOTIDE SEQUENCE</scope>
</reference>
<evidence type="ECO:0000313" key="2">
    <source>
        <dbReference type="Proteomes" id="UP000019763"/>
    </source>
</evidence>
<dbReference type="AlphaFoldDB" id="A0A023BCC5"/>
<organism evidence="1 2">
    <name type="scientific">Gregarina niphandrodes</name>
    <name type="common">Septate eugregarine</name>
    <dbReference type="NCBI Taxonomy" id="110365"/>
    <lineage>
        <taxon>Eukaryota</taxon>
        <taxon>Sar</taxon>
        <taxon>Alveolata</taxon>
        <taxon>Apicomplexa</taxon>
        <taxon>Conoidasida</taxon>
        <taxon>Gregarinasina</taxon>
        <taxon>Eugregarinorida</taxon>
        <taxon>Gregarinidae</taxon>
        <taxon>Gregarina</taxon>
    </lineage>
</organism>
<sequence>MVLKWIYSLFGTWIIVDNDFRTQRSSLWEEVRAVSREYMHPQVPRVALEGVLPPGQFQDLVSSGESGILKIEIGGKSTAQSCPAVEEEVQRVVWDESEDPGWDTVRTIALRKGCTVCVLVKNKHDRLGLYHFVSKQDVAERPLVVARAQLRFSQLKILVAQACRRPLAIARSVRLDNRLPPRTYELDPLTQLAQELEADPTLGHDPWTRLQQAGAASFASCVARGNFDSKILEP</sequence>
<proteinExistence type="predicted"/>
<dbReference type="VEuPathDB" id="CryptoDB:GNI_014600"/>
<protein>
    <submittedName>
        <fullName evidence="1">Uncharacterized protein</fullName>
    </submittedName>
</protein>
<dbReference type="GeneID" id="22910795"/>